<dbReference type="PANTHER" id="PTHR43445:SF3">
    <property type="entry name" value="UDP-N-ACETYLMURAMATE--L-ALANINE LIGASE"/>
    <property type="match status" value="1"/>
</dbReference>
<dbReference type="GO" id="GO:0008360">
    <property type="term" value="P:regulation of cell shape"/>
    <property type="evidence" value="ECO:0007669"/>
    <property type="project" value="UniProtKB-KW"/>
</dbReference>
<feature type="domain" description="Mur ligase central" evidence="17">
    <location>
        <begin position="117"/>
        <end position="294"/>
    </location>
</feature>
<evidence type="ECO:0000256" key="6">
    <source>
        <dbReference type="ARBA" id="ARBA00022618"/>
    </source>
</evidence>
<comment type="similarity">
    <text evidence="14">Belongs to the MurCDEF family.</text>
</comment>
<evidence type="ECO:0000256" key="5">
    <source>
        <dbReference type="ARBA" id="ARBA00022598"/>
    </source>
</evidence>
<dbReference type="UniPathway" id="UPA00219"/>
<dbReference type="SUPFAM" id="SSF53623">
    <property type="entry name" value="MurD-like peptide ligases, catalytic domain"/>
    <property type="match status" value="1"/>
</dbReference>
<dbReference type="EMBL" id="PFAJ01000049">
    <property type="protein sequence ID" value="PIR96999.1"/>
    <property type="molecule type" value="Genomic_DNA"/>
</dbReference>
<evidence type="ECO:0000256" key="13">
    <source>
        <dbReference type="ARBA" id="ARBA00047833"/>
    </source>
</evidence>
<evidence type="ECO:0000313" key="19">
    <source>
        <dbReference type="Proteomes" id="UP000230557"/>
    </source>
</evidence>
<evidence type="ECO:0000256" key="10">
    <source>
        <dbReference type="ARBA" id="ARBA00022984"/>
    </source>
</evidence>
<dbReference type="GO" id="GO:0051301">
    <property type="term" value="P:cell division"/>
    <property type="evidence" value="ECO:0007669"/>
    <property type="project" value="UniProtKB-KW"/>
</dbReference>
<evidence type="ECO:0000256" key="7">
    <source>
        <dbReference type="ARBA" id="ARBA00022741"/>
    </source>
</evidence>
<dbReference type="EC" id="6.3.2.8" evidence="3 14"/>
<dbReference type="InterPro" id="IPR050061">
    <property type="entry name" value="MurCDEF_pg_biosynth"/>
</dbReference>
<keyword evidence="12 14" id="KW-0961">Cell wall biogenesis/degradation</keyword>
<dbReference type="InterPro" id="IPR005758">
    <property type="entry name" value="UDP-N-AcMur_Ala_ligase_MurC"/>
</dbReference>
<gene>
    <name evidence="14 18" type="primary">murC</name>
    <name evidence="18" type="ORF">COT91_03690</name>
</gene>
<evidence type="ECO:0000256" key="2">
    <source>
        <dbReference type="ARBA" id="ARBA00004752"/>
    </source>
</evidence>
<dbReference type="SUPFAM" id="SSF53244">
    <property type="entry name" value="MurD-like peptide ligases, peptide-binding domain"/>
    <property type="match status" value="1"/>
</dbReference>
<keyword evidence="9 14" id="KW-0133">Cell shape</keyword>
<proteinExistence type="inferred from homology"/>
<evidence type="ECO:0000256" key="1">
    <source>
        <dbReference type="ARBA" id="ARBA00004496"/>
    </source>
</evidence>
<dbReference type="Pfam" id="PF02875">
    <property type="entry name" value="Mur_ligase_C"/>
    <property type="match status" value="1"/>
</dbReference>
<dbReference type="Proteomes" id="UP000230557">
    <property type="component" value="Unassembled WGS sequence"/>
</dbReference>
<dbReference type="InterPro" id="IPR013221">
    <property type="entry name" value="Mur_ligase_cen"/>
</dbReference>
<dbReference type="InterPro" id="IPR000713">
    <property type="entry name" value="Mur_ligase_N"/>
</dbReference>
<evidence type="ECO:0000256" key="12">
    <source>
        <dbReference type="ARBA" id="ARBA00023316"/>
    </source>
</evidence>
<evidence type="ECO:0000256" key="14">
    <source>
        <dbReference type="HAMAP-Rule" id="MF_00046"/>
    </source>
</evidence>
<dbReference type="InterPro" id="IPR004101">
    <property type="entry name" value="Mur_ligase_C"/>
</dbReference>
<dbReference type="HAMAP" id="MF_00046">
    <property type="entry name" value="MurC"/>
    <property type="match status" value="1"/>
</dbReference>
<comment type="function">
    <text evidence="14">Cell wall formation.</text>
</comment>
<dbReference type="PANTHER" id="PTHR43445">
    <property type="entry name" value="UDP-N-ACETYLMURAMATE--L-ALANINE LIGASE-RELATED"/>
    <property type="match status" value="1"/>
</dbReference>
<dbReference type="Gene3D" id="3.40.50.720">
    <property type="entry name" value="NAD(P)-binding Rossmann-like Domain"/>
    <property type="match status" value="1"/>
</dbReference>
<sequence>MSNSIKSFDDIKKIHFVGVGGIGLSRLAKYFALKGKQVSGSDIADSPVFENLKAVGVDINISHDKKNIPSDTEVLIYSSAIGAENIERQYAIEQNIAQLEHFEAIAILSKDHQTIAIAGTHGKSTVTTMIGFVLEEAGLDPTVFVGSRVKEWGGNVRIGQSDIFVVEADELNRQFLHLNPKMLVINNIEPDHLDYYKDFADIASAFSDLCYRITDGGVLFYNSDDFGVTDVAKRIKDRTKLDFGKNAKNLKLNSINTKAGAIEFEVVYKKQKINLSLKVPGEFNVYNSLAAISVGLRLNIAPEVIKTALERYHGIWRRFEILGNAFGAEIVSDYGHHPSAITATMKAAVNWYAGKRILLVYQPHQKKRTQIFFNEFVKALSEVKSAGLWVVKVFDVAGRDDETEEKISSLDLVQEISKKRSDVEYLQSLTVTKEKVSKATQKYDVIIFMGAGDIYKVAEEIVKA</sequence>
<evidence type="ECO:0000259" key="16">
    <source>
        <dbReference type="Pfam" id="PF02875"/>
    </source>
</evidence>
<dbReference type="AlphaFoldDB" id="A0A2H0VF61"/>
<dbReference type="GO" id="GO:0005737">
    <property type="term" value="C:cytoplasm"/>
    <property type="evidence" value="ECO:0007669"/>
    <property type="project" value="UniProtKB-SubCell"/>
</dbReference>
<keyword evidence="7 14" id="KW-0547">Nucleotide-binding</keyword>
<reference evidence="19" key="1">
    <citation type="submission" date="2017-09" db="EMBL/GenBank/DDBJ databases">
        <title>Depth-based differentiation of microbial function through sediment-hosted aquifers and enrichment of novel symbionts in the deep terrestrial subsurface.</title>
        <authorList>
            <person name="Probst A.J."/>
            <person name="Ladd B."/>
            <person name="Jarett J.K."/>
            <person name="Geller-Mcgrath D.E."/>
            <person name="Sieber C.M.K."/>
            <person name="Emerson J.B."/>
            <person name="Anantharaman K."/>
            <person name="Thomas B.C."/>
            <person name="Malmstrom R."/>
            <person name="Stieglmeier M."/>
            <person name="Klingl A."/>
            <person name="Woyke T."/>
            <person name="Ryan C.M."/>
            <person name="Banfield J.F."/>
        </authorList>
    </citation>
    <scope>NUCLEOTIDE SEQUENCE [LARGE SCALE GENOMIC DNA]</scope>
</reference>
<dbReference type="Pfam" id="PF01225">
    <property type="entry name" value="Mur_ligase"/>
    <property type="match status" value="1"/>
</dbReference>
<keyword evidence="4 14" id="KW-0963">Cytoplasm</keyword>
<dbReference type="InterPro" id="IPR036565">
    <property type="entry name" value="Mur-like_cat_sf"/>
</dbReference>
<dbReference type="Gene3D" id="3.90.190.20">
    <property type="entry name" value="Mur ligase, C-terminal domain"/>
    <property type="match status" value="1"/>
</dbReference>
<keyword evidence="11 14" id="KW-0131">Cell cycle</keyword>
<evidence type="ECO:0000256" key="8">
    <source>
        <dbReference type="ARBA" id="ARBA00022840"/>
    </source>
</evidence>
<keyword evidence="10 14" id="KW-0573">Peptidoglycan synthesis</keyword>
<keyword evidence="8 14" id="KW-0067">ATP-binding</keyword>
<evidence type="ECO:0000256" key="9">
    <source>
        <dbReference type="ARBA" id="ARBA00022960"/>
    </source>
</evidence>
<feature type="domain" description="Mur ligase N-terminal catalytic" evidence="15">
    <location>
        <begin position="13"/>
        <end position="111"/>
    </location>
</feature>
<evidence type="ECO:0000256" key="3">
    <source>
        <dbReference type="ARBA" id="ARBA00012211"/>
    </source>
</evidence>
<dbReference type="GO" id="GO:0009252">
    <property type="term" value="P:peptidoglycan biosynthetic process"/>
    <property type="evidence" value="ECO:0007669"/>
    <property type="project" value="UniProtKB-UniRule"/>
</dbReference>
<evidence type="ECO:0000259" key="15">
    <source>
        <dbReference type="Pfam" id="PF01225"/>
    </source>
</evidence>
<evidence type="ECO:0000313" key="18">
    <source>
        <dbReference type="EMBL" id="PIR96999.1"/>
    </source>
</evidence>
<feature type="binding site" evidence="14">
    <location>
        <begin position="119"/>
        <end position="125"/>
    </location>
    <ligand>
        <name>ATP</name>
        <dbReference type="ChEBI" id="CHEBI:30616"/>
    </ligand>
</feature>
<dbReference type="InterPro" id="IPR036615">
    <property type="entry name" value="Mur_ligase_C_dom_sf"/>
</dbReference>
<feature type="domain" description="Mur ligase C-terminal" evidence="16">
    <location>
        <begin position="317"/>
        <end position="452"/>
    </location>
</feature>
<evidence type="ECO:0000256" key="11">
    <source>
        <dbReference type="ARBA" id="ARBA00023306"/>
    </source>
</evidence>
<comment type="subcellular location">
    <subcellularLocation>
        <location evidence="1 14">Cytoplasm</location>
    </subcellularLocation>
</comment>
<protein>
    <recommendedName>
        <fullName evidence="3 14">UDP-N-acetylmuramate--L-alanine ligase</fullName>
        <ecNumber evidence="3 14">6.3.2.8</ecNumber>
    </recommendedName>
    <alternativeName>
        <fullName evidence="14">UDP-N-acetylmuramoyl-L-alanine synthetase</fullName>
    </alternativeName>
</protein>
<name>A0A2H0VF61_9BACT</name>
<dbReference type="GO" id="GO:0005524">
    <property type="term" value="F:ATP binding"/>
    <property type="evidence" value="ECO:0007669"/>
    <property type="project" value="UniProtKB-UniRule"/>
</dbReference>
<dbReference type="GO" id="GO:0008763">
    <property type="term" value="F:UDP-N-acetylmuramate-L-alanine ligase activity"/>
    <property type="evidence" value="ECO:0007669"/>
    <property type="project" value="UniProtKB-UniRule"/>
</dbReference>
<comment type="caution">
    <text evidence="18">The sequence shown here is derived from an EMBL/GenBank/DDBJ whole genome shotgun (WGS) entry which is preliminary data.</text>
</comment>
<keyword evidence="6 14" id="KW-0132">Cell division</keyword>
<evidence type="ECO:0000259" key="17">
    <source>
        <dbReference type="Pfam" id="PF08245"/>
    </source>
</evidence>
<comment type="catalytic activity">
    <reaction evidence="13 14">
        <text>UDP-N-acetyl-alpha-D-muramate + L-alanine + ATP = UDP-N-acetyl-alpha-D-muramoyl-L-alanine + ADP + phosphate + H(+)</text>
        <dbReference type="Rhea" id="RHEA:23372"/>
        <dbReference type="ChEBI" id="CHEBI:15378"/>
        <dbReference type="ChEBI" id="CHEBI:30616"/>
        <dbReference type="ChEBI" id="CHEBI:43474"/>
        <dbReference type="ChEBI" id="CHEBI:57972"/>
        <dbReference type="ChEBI" id="CHEBI:70757"/>
        <dbReference type="ChEBI" id="CHEBI:83898"/>
        <dbReference type="ChEBI" id="CHEBI:456216"/>
        <dbReference type="EC" id="6.3.2.8"/>
    </reaction>
</comment>
<organism evidence="18 19">
    <name type="scientific">Candidatus Doudnabacteria bacterium CG10_big_fil_rev_8_21_14_0_10_41_10</name>
    <dbReference type="NCBI Taxonomy" id="1974551"/>
    <lineage>
        <taxon>Bacteria</taxon>
        <taxon>Candidatus Doudnaibacteriota</taxon>
    </lineage>
</organism>
<evidence type="ECO:0000256" key="4">
    <source>
        <dbReference type="ARBA" id="ARBA00022490"/>
    </source>
</evidence>
<comment type="pathway">
    <text evidence="2 14">Cell wall biogenesis; peptidoglycan biosynthesis.</text>
</comment>
<dbReference type="Gene3D" id="3.40.1190.10">
    <property type="entry name" value="Mur-like, catalytic domain"/>
    <property type="match status" value="1"/>
</dbReference>
<dbReference type="NCBIfam" id="TIGR01082">
    <property type="entry name" value="murC"/>
    <property type="match status" value="1"/>
</dbReference>
<keyword evidence="5 14" id="KW-0436">Ligase</keyword>
<dbReference type="SUPFAM" id="SSF51984">
    <property type="entry name" value="MurCD N-terminal domain"/>
    <property type="match status" value="1"/>
</dbReference>
<dbReference type="GO" id="GO:0071555">
    <property type="term" value="P:cell wall organization"/>
    <property type="evidence" value="ECO:0007669"/>
    <property type="project" value="UniProtKB-KW"/>
</dbReference>
<dbReference type="Pfam" id="PF08245">
    <property type="entry name" value="Mur_ligase_M"/>
    <property type="match status" value="1"/>
</dbReference>
<accession>A0A2H0VF61</accession>